<sequence length="82" mass="9088">MRLRAQRLASFRERQNKSPTATQCAALSPGNGPGDNKYGINRPLCPRYHPREWPFKKGVLVRRPCSGADAAMSATPSVEPEH</sequence>
<dbReference type="AlphaFoldDB" id="A0A4C1U9I4"/>
<dbReference type="Proteomes" id="UP000299102">
    <property type="component" value="Unassembled WGS sequence"/>
</dbReference>
<reference evidence="2 3" key="1">
    <citation type="journal article" date="2019" name="Commun. Biol.">
        <title>The bagworm genome reveals a unique fibroin gene that provides high tensile strength.</title>
        <authorList>
            <person name="Kono N."/>
            <person name="Nakamura H."/>
            <person name="Ohtoshi R."/>
            <person name="Tomita M."/>
            <person name="Numata K."/>
            <person name="Arakawa K."/>
        </authorList>
    </citation>
    <scope>NUCLEOTIDE SEQUENCE [LARGE SCALE GENOMIC DNA]</scope>
</reference>
<feature type="region of interest" description="Disordered" evidence="1">
    <location>
        <begin position="1"/>
        <end position="38"/>
    </location>
</feature>
<proteinExistence type="predicted"/>
<dbReference type="EMBL" id="BGZK01000146">
    <property type="protein sequence ID" value="GBP23042.1"/>
    <property type="molecule type" value="Genomic_DNA"/>
</dbReference>
<evidence type="ECO:0000256" key="1">
    <source>
        <dbReference type="SAM" id="MobiDB-lite"/>
    </source>
</evidence>
<accession>A0A4C1U9I4</accession>
<keyword evidence="3" id="KW-1185">Reference proteome</keyword>
<gene>
    <name evidence="2" type="ORF">EVAR_15717_1</name>
</gene>
<name>A0A4C1U9I4_EUMVA</name>
<evidence type="ECO:0000313" key="2">
    <source>
        <dbReference type="EMBL" id="GBP23042.1"/>
    </source>
</evidence>
<organism evidence="2 3">
    <name type="scientific">Eumeta variegata</name>
    <name type="common">Bagworm moth</name>
    <name type="synonym">Eumeta japonica</name>
    <dbReference type="NCBI Taxonomy" id="151549"/>
    <lineage>
        <taxon>Eukaryota</taxon>
        <taxon>Metazoa</taxon>
        <taxon>Ecdysozoa</taxon>
        <taxon>Arthropoda</taxon>
        <taxon>Hexapoda</taxon>
        <taxon>Insecta</taxon>
        <taxon>Pterygota</taxon>
        <taxon>Neoptera</taxon>
        <taxon>Endopterygota</taxon>
        <taxon>Lepidoptera</taxon>
        <taxon>Glossata</taxon>
        <taxon>Ditrysia</taxon>
        <taxon>Tineoidea</taxon>
        <taxon>Psychidae</taxon>
        <taxon>Oiketicinae</taxon>
        <taxon>Eumeta</taxon>
    </lineage>
</organism>
<evidence type="ECO:0000313" key="3">
    <source>
        <dbReference type="Proteomes" id="UP000299102"/>
    </source>
</evidence>
<comment type="caution">
    <text evidence="2">The sequence shown here is derived from an EMBL/GenBank/DDBJ whole genome shotgun (WGS) entry which is preliminary data.</text>
</comment>
<protein>
    <submittedName>
        <fullName evidence="2">Uncharacterized protein</fullName>
    </submittedName>
</protein>